<dbReference type="EMBL" id="ACCR02000002">
    <property type="protein sequence ID" value="EFI85009.1"/>
    <property type="molecule type" value="Genomic_DNA"/>
</dbReference>
<evidence type="ECO:0000256" key="6">
    <source>
        <dbReference type="ARBA" id="ARBA00023088"/>
    </source>
</evidence>
<keyword evidence="5" id="KW-0677">Repeat</keyword>
<feature type="region of interest" description="Disordered" evidence="7">
    <location>
        <begin position="267"/>
        <end position="312"/>
    </location>
</feature>
<dbReference type="STRING" id="525367.HMPREF0556_10208"/>
<feature type="domain" description="MucBP" evidence="10">
    <location>
        <begin position="2"/>
        <end position="60"/>
    </location>
</feature>
<name>D7UUT3_LISGR</name>
<keyword evidence="8" id="KW-0812">Transmembrane</keyword>
<dbReference type="AlphaFoldDB" id="D7UUT3"/>
<feature type="compositionally biased region" description="Basic residues" evidence="7">
    <location>
        <begin position="287"/>
        <end position="297"/>
    </location>
</feature>
<comment type="subcellular location">
    <subcellularLocation>
        <location evidence="1">Secreted</location>
        <location evidence="1">Cell wall</location>
        <topology evidence="1">Peptidoglycan-anchor</topology>
    </subcellularLocation>
</comment>
<dbReference type="HOGENOM" id="CLU_073566_0_0_9"/>
<evidence type="ECO:0000256" key="8">
    <source>
        <dbReference type="SAM" id="Phobius"/>
    </source>
</evidence>
<evidence type="ECO:0000256" key="5">
    <source>
        <dbReference type="ARBA" id="ARBA00022737"/>
    </source>
</evidence>
<evidence type="ECO:0000256" key="2">
    <source>
        <dbReference type="ARBA" id="ARBA00022512"/>
    </source>
</evidence>
<dbReference type="Proteomes" id="UP000010119">
    <property type="component" value="Unassembled WGS sequence"/>
</dbReference>
<keyword evidence="8" id="KW-1133">Transmembrane helix</keyword>
<evidence type="ECO:0000259" key="10">
    <source>
        <dbReference type="Pfam" id="PF06458"/>
    </source>
</evidence>
<keyword evidence="2" id="KW-0134">Cell wall</keyword>
<evidence type="ECO:0000256" key="4">
    <source>
        <dbReference type="ARBA" id="ARBA00022729"/>
    </source>
</evidence>
<keyword evidence="6" id="KW-0572">Peptidoglycan-anchor</keyword>
<proteinExistence type="predicted"/>
<feature type="region of interest" description="Disordered" evidence="7">
    <location>
        <begin position="1"/>
        <end position="23"/>
    </location>
</feature>
<dbReference type="InterPro" id="IPR019931">
    <property type="entry name" value="LPXTG_anchor"/>
</dbReference>
<feature type="transmembrane region" description="Helical" evidence="8">
    <location>
        <begin position="323"/>
        <end position="341"/>
    </location>
</feature>
<reference evidence="11" key="1">
    <citation type="submission" date="2010-06" db="EMBL/GenBank/DDBJ databases">
        <authorList>
            <person name="Muzny D."/>
            <person name="Qin X."/>
            <person name="Buhay C."/>
            <person name="Dugan-Rocha S."/>
            <person name="Ding Y."/>
            <person name="Chen G."/>
            <person name="Hawes A."/>
            <person name="Holder M."/>
            <person name="Jhangiani S."/>
            <person name="Johnson A."/>
            <person name="Khan Z."/>
            <person name="Li Z."/>
            <person name="Liu W."/>
            <person name="Liu X."/>
            <person name="Perez L."/>
            <person name="Shen H."/>
            <person name="Wang Q."/>
            <person name="Watt J."/>
            <person name="Xi L."/>
            <person name="Xin Y."/>
            <person name="Zhou J."/>
            <person name="Deng J."/>
            <person name="Jiang H."/>
            <person name="Liu Y."/>
            <person name="Qu J."/>
            <person name="Song X.-Z."/>
            <person name="Zhang L."/>
            <person name="Villasana D."/>
            <person name="Johnson A."/>
            <person name="Liu J."/>
            <person name="Liyanage D."/>
            <person name="Lorensuhewa L."/>
            <person name="Robinson T."/>
            <person name="Song A."/>
            <person name="Song B.-B."/>
            <person name="Dinh H."/>
            <person name="Thornton R."/>
            <person name="Coyle M."/>
            <person name="Francisco L."/>
            <person name="Jackson L."/>
            <person name="Javaid M."/>
            <person name="Korchina V."/>
            <person name="Kovar C."/>
            <person name="Mata R."/>
            <person name="Mathew T."/>
            <person name="Ngo R."/>
            <person name="Nguyen L."/>
            <person name="Nguyen N."/>
            <person name="Okwuonu G."/>
            <person name="Ongeri F."/>
            <person name="Pham C."/>
            <person name="Simmons D."/>
            <person name="Wilczek-Boney K."/>
            <person name="Hale W."/>
            <person name="Jakkamsetti A."/>
            <person name="Pham P."/>
            <person name="Ruth R."/>
            <person name="San Lucas F."/>
            <person name="Warren J."/>
            <person name="Zhang J."/>
            <person name="Zhao Z."/>
            <person name="Zhou C."/>
            <person name="Zhu D."/>
            <person name="Lee S."/>
            <person name="Bess C."/>
            <person name="Blankenburg K."/>
            <person name="Forbes L."/>
            <person name="Fu Q."/>
            <person name="Gubbala S."/>
            <person name="Hirani K."/>
            <person name="Jayaseelan J.C."/>
            <person name="Lara F."/>
            <person name="Munidasa M."/>
            <person name="Palculict T."/>
            <person name="Patil S."/>
            <person name="Pu L.-L."/>
            <person name="Saada N."/>
            <person name="Tang L."/>
            <person name="Weissenberger G."/>
            <person name="Zhu Y."/>
            <person name="Hemphill L."/>
            <person name="Shang Y."/>
            <person name="Youmans B."/>
            <person name="Ayvaz T."/>
            <person name="Ross M."/>
            <person name="Santibanez J."/>
            <person name="Aqrawi P."/>
            <person name="Gross S."/>
            <person name="Joshi V."/>
            <person name="Fowler G."/>
            <person name="Nazareth L."/>
            <person name="Reid J."/>
            <person name="Worley K."/>
            <person name="Petrosino J."/>
            <person name="Highlander S."/>
            <person name="Gibbs R."/>
        </authorList>
    </citation>
    <scope>NUCLEOTIDE SEQUENCE [LARGE SCALE GENOMIC DNA]</scope>
    <source>
        <strain evidence="11">DSM 20601</strain>
    </source>
</reference>
<keyword evidence="8" id="KW-0472">Membrane</keyword>
<dbReference type="eggNOG" id="COG4932">
    <property type="taxonomic scope" value="Bacteria"/>
</dbReference>
<evidence type="ECO:0000256" key="7">
    <source>
        <dbReference type="SAM" id="MobiDB-lite"/>
    </source>
</evidence>
<feature type="compositionally biased region" description="Basic and acidic residues" evidence="7">
    <location>
        <begin position="267"/>
        <end position="286"/>
    </location>
</feature>
<evidence type="ECO:0000313" key="12">
    <source>
        <dbReference type="Proteomes" id="UP000010119"/>
    </source>
</evidence>
<dbReference type="Pfam" id="PF00746">
    <property type="entry name" value="Gram_pos_anchor"/>
    <property type="match status" value="1"/>
</dbReference>
<keyword evidence="4" id="KW-0732">Signal</keyword>
<evidence type="ECO:0000313" key="11">
    <source>
        <dbReference type="EMBL" id="EFI85009.1"/>
    </source>
</evidence>
<accession>D7UUT3</accession>
<feature type="domain" description="MucBP" evidence="10">
    <location>
        <begin position="67"/>
        <end position="128"/>
    </location>
</feature>
<sequence>MKYEDEKGNELAPSEKLSGKLDAPYETTAKNIAGWTVKTTPNNAQGTFTDKEQTVTYVYEKADGASVTVKYEDDKGNELAPSEKRSGKLDAPYETTAKNIAGWTVKTTPNNAQGVFTDKEQTVTYVYEKADGASVTVKYEDDKGNELAPNEKLSGKLDAPYETTAKNIVGWTVKTTPSNAQGTFTDKEQTVTYVYEKANGAAVTVKYEDEKGNELAPSKKLSGKLDTPYETTAKNIAGWKLVAAPSNAEGKFTAKEQTVVYVYKKASDKNKPSVPKKPDKQGDKKAKPTKKTPKKNYKNTPKNQKNDPEKIHLPSTGDVWMDSAIYILAGLSALIAGAVLIRRRKHV</sequence>
<feature type="domain" description="MucBP" evidence="10">
    <location>
        <begin position="203"/>
        <end position="264"/>
    </location>
</feature>
<feature type="domain" description="MucBP" evidence="10">
    <location>
        <begin position="135"/>
        <end position="196"/>
    </location>
</feature>
<evidence type="ECO:0000256" key="3">
    <source>
        <dbReference type="ARBA" id="ARBA00022525"/>
    </source>
</evidence>
<dbReference type="Gene3D" id="3.10.20.320">
    <property type="entry name" value="Putative peptidoglycan bound protein (lpxtg motif)"/>
    <property type="match status" value="4"/>
</dbReference>
<evidence type="ECO:0000259" key="9">
    <source>
        <dbReference type="Pfam" id="PF00746"/>
    </source>
</evidence>
<dbReference type="Pfam" id="PF06458">
    <property type="entry name" value="MucBP"/>
    <property type="match status" value="4"/>
</dbReference>
<gene>
    <name evidence="11" type="ORF">HMPREF0556_10208</name>
</gene>
<protein>
    <submittedName>
        <fullName evidence="11">LPXTG-motif cell wall anchor domain protein</fullName>
    </submittedName>
</protein>
<comment type="caution">
    <text evidence="11">The sequence shown here is derived from an EMBL/GenBank/DDBJ whole genome shotgun (WGS) entry which is preliminary data.</text>
</comment>
<organism evidence="11 12">
    <name type="scientific">Listeria grayi DSM 20601</name>
    <dbReference type="NCBI Taxonomy" id="525367"/>
    <lineage>
        <taxon>Bacteria</taxon>
        <taxon>Bacillati</taxon>
        <taxon>Bacillota</taxon>
        <taxon>Bacilli</taxon>
        <taxon>Bacillales</taxon>
        <taxon>Listeriaceae</taxon>
        <taxon>Listeria</taxon>
    </lineage>
</organism>
<keyword evidence="3" id="KW-0964">Secreted</keyword>
<keyword evidence="12" id="KW-1185">Reference proteome</keyword>
<feature type="domain" description="Gram-positive cocci surface proteins LPxTG" evidence="9">
    <location>
        <begin position="308"/>
        <end position="345"/>
    </location>
</feature>
<evidence type="ECO:0000256" key="1">
    <source>
        <dbReference type="ARBA" id="ARBA00004168"/>
    </source>
</evidence>
<dbReference type="InterPro" id="IPR009459">
    <property type="entry name" value="MucBP_dom"/>
</dbReference>